<evidence type="ECO:0000256" key="1">
    <source>
        <dbReference type="ARBA" id="ARBA00006484"/>
    </source>
</evidence>
<dbReference type="PRINTS" id="PR00080">
    <property type="entry name" value="SDRFAMILY"/>
</dbReference>
<keyword evidence="5" id="KW-1185">Reference proteome</keyword>
<dbReference type="SUPFAM" id="SSF51735">
    <property type="entry name" value="NAD(P)-binding Rossmann-fold domains"/>
    <property type="match status" value="1"/>
</dbReference>
<comment type="caution">
    <text evidence="4">The sequence shown here is derived from an EMBL/GenBank/DDBJ whole genome shotgun (WGS) entry which is preliminary data.</text>
</comment>
<sequence length="268" mass="28160">MSSAPSSSLNPSLGSQLQGRTAIITGAAQGMGEAMAKLFAKAGANVVVSDVKEEQGKKVAEEIKEDGGKAIFIACDVTKTEQIKALVDAAVQEYGKLDIAVNNAAFAPDVVPVNELDEDYFDRLISVNYKGVAYGMKWASKQMMKQGNGGAIVNMASVSGIRPQPGSPAYTSAKHAVIGLTKSGAMDLAKYGIRVNAICPGAIDTPFLQGNMEQLGLTEQEFAPRISLLKRFGKPEEIAQAALWLVSDAASYATGTIMTVDAGFTTSM</sequence>
<dbReference type="NCBIfam" id="NF005559">
    <property type="entry name" value="PRK07231.1"/>
    <property type="match status" value="1"/>
</dbReference>
<dbReference type="CDD" id="cd05233">
    <property type="entry name" value="SDR_c"/>
    <property type="match status" value="1"/>
</dbReference>
<dbReference type="GO" id="GO:0016491">
    <property type="term" value="F:oxidoreductase activity"/>
    <property type="evidence" value="ECO:0007669"/>
    <property type="project" value="UniProtKB-KW"/>
</dbReference>
<dbReference type="PANTHER" id="PTHR24321">
    <property type="entry name" value="DEHYDROGENASES, SHORT CHAIN"/>
    <property type="match status" value="1"/>
</dbReference>
<evidence type="ECO:0000256" key="2">
    <source>
        <dbReference type="ARBA" id="ARBA00022857"/>
    </source>
</evidence>
<dbReference type="Proteomes" id="UP000559256">
    <property type="component" value="Unassembled WGS sequence"/>
</dbReference>
<dbReference type="InterPro" id="IPR002347">
    <property type="entry name" value="SDR_fam"/>
</dbReference>
<dbReference type="OrthoDB" id="417891at2759"/>
<dbReference type="Pfam" id="PF13561">
    <property type="entry name" value="adh_short_C2"/>
    <property type="match status" value="1"/>
</dbReference>
<name>A0A8H5CLG2_9AGAR</name>
<dbReference type="PRINTS" id="PR00081">
    <property type="entry name" value="GDHRDH"/>
</dbReference>
<comment type="similarity">
    <text evidence="1">Belongs to the short-chain dehydrogenases/reductases (SDR) family.</text>
</comment>
<dbReference type="InterPro" id="IPR020904">
    <property type="entry name" value="Sc_DH/Rdtase_CS"/>
</dbReference>
<dbReference type="FunFam" id="3.40.50.720:FF:000084">
    <property type="entry name" value="Short-chain dehydrogenase reductase"/>
    <property type="match status" value="1"/>
</dbReference>
<dbReference type="EMBL" id="JAACJM010000131">
    <property type="protein sequence ID" value="KAF5343924.1"/>
    <property type="molecule type" value="Genomic_DNA"/>
</dbReference>
<reference evidence="4 5" key="1">
    <citation type="journal article" date="2020" name="ISME J.">
        <title>Uncovering the hidden diversity of litter-decomposition mechanisms in mushroom-forming fungi.</title>
        <authorList>
            <person name="Floudas D."/>
            <person name="Bentzer J."/>
            <person name="Ahren D."/>
            <person name="Johansson T."/>
            <person name="Persson P."/>
            <person name="Tunlid A."/>
        </authorList>
    </citation>
    <scope>NUCLEOTIDE SEQUENCE [LARGE SCALE GENOMIC DNA]</scope>
    <source>
        <strain evidence="4 5">CBS 291.85</strain>
    </source>
</reference>
<evidence type="ECO:0000313" key="4">
    <source>
        <dbReference type="EMBL" id="KAF5343924.1"/>
    </source>
</evidence>
<accession>A0A8H5CLG2</accession>
<protein>
    <submittedName>
        <fullName evidence="4">Uncharacterized protein</fullName>
    </submittedName>
</protein>
<dbReference type="PANTHER" id="PTHR24321:SF8">
    <property type="entry name" value="ESTRADIOL 17-BETA-DEHYDROGENASE 8-RELATED"/>
    <property type="match status" value="1"/>
</dbReference>
<keyword evidence="3" id="KW-0560">Oxidoreductase</keyword>
<dbReference type="InterPro" id="IPR036291">
    <property type="entry name" value="NAD(P)-bd_dom_sf"/>
</dbReference>
<keyword evidence="2" id="KW-0521">NADP</keyword>
<dbReference type="AlphaFoldDB" id="A0A8H5CLG2"/>
<dbReference type="PROSITE" id="PS00061">
    <property type="entry name" value="ADH_SHORT"/>
    <property type="match status" value="1"/>
</dbReference>
<dbReference type="Gene3D" id="3.40.50.720">
    <property type="entry name" value="NAD(P)-binding Rossmann-like Domain"/>
    <property type="match status" value="1"/>
</dbReference>
<proteinExistence type="inferred from homology"/>
<organism evidence="4 5">
    <name type="scientific">Tetrapyrgos nigripes</name>
    <dbReference type="NCBI Taxonomy" id="182062"/>
    <lineage>
        <taxon>Eukaryota</taxon>
        <taxon>Fungi</taxon>
        <taxon>Dikarya</taxon>
        <taxon>Basidiomycota</taxon>
        <taxon>Agaricomycotina</taxon>
        <taxon>Agaricomycetes</taxon>
        <taxon>Agaricomycetidae</taxon>
        <taxon>Agaricales</taxon>
        <taxon>Marasmiineae</taxon>
        <taxon>Marasmiaceae</taxon>
        <taxon>Tetrapyrgos</taxon>
    </lineage>
</organism>
<evidence type="ECO:0000313" key="5">
    <source>
        <dbReference type="Proteomes" id="UP000559256"/>
    </source>
</evidence>
<gene>
    <name evidence="4" type="ORF">D9758_012122</name>
</gene>
<evidence type="ECO:0000256" key="3">
    <source>
        <dbReference type="ARBA" id="ARBA00023002"/>
    </source>
</evidence>